<accession>A0ABW3I2A4</accession>
<comment type="caution">
    <text evidence="3">The sequence shown here is derived from an EMBL/GenBank/DDBJ whole genome shotgun (WGS) entry which is preliminary data.</text>
</comment>
<dbReference type="EMBL" id="JBHTJM010000008">
    <property type="protein sequence ID" value="MFD0963933.1"/>
    <property type="molecule type" value="Genomic_DNA"/>
</dbReference>
<dbReference type="InterPro" id="IPR051319">
    <property type="entry name" value="Oligoribo/pAp-PDE_c-di-AMP_PDE"/>
</dbReference>
<dbReference type="InterPro" id="IPR038763">
    <property type="entry name" value="DHH_sf"/>
</dbReference>
<keyword evidence="3" id="KW-0378">Hydrolase</keyword>
<dbReference type="InterPro" id="IPR003156">
    <property type="entry name" value="DHHA1_dom"/>
</dbReference>
<evidence type="ECO:0000259" key="2">
    <source>
        <dbReference type="Pfam" id="PF02272"/>
    </source>
</evidence>
<keyword evidence="4" id="KW-1185">Reference proteome</keyword>
<evidence type="ECO:0000259" key="1">
    <source>
        <dbReference type="Pfam" id="PF01368"/>
    </source>
</evidence>
<sequence>MFIFAAIMERQYIKKTKELLQTTDNVVITCHKNPDGDAIGSSLAIYGYLKKLNIKAHVIVPNNYPDFLKWLPNNDRILIFDEAQEECMELINNADVIFSLDYNALHRTGDMQSVLENSKASFIMIDHHQQPEEFAKVMYSDTSICSTCQMVYHFIDYLEDTSLIDTDIAQCIYTGIMTDTGSFRFRSTTSTTHRVIANLVDLGIDNAKIHQNVYDNNSYNRLQLLGKSLNNLKTIPELNTAYISLSTEELKRFNAQKGDTEGIVNYALSLQGVKIAAIFKEDAEQGIIKMSFRSKGDFSVNELARTHFNGGGHINAAGGISNDTLKATIDKFISILPNYKKELA</sequence>
<dbReference type="Proteomes" id="UP001596997">
    <property type="component" value="Unassembled WGS sequence"/>
</dbReference>
<dbReference type="Gene3D" id="3.90.1640.10">
    <property type="entry name" value="inorganic pyrophosphatase (n-terminal core)"/>
    <property type="match status" value="1"/>
</dbReference>
<reference evidence="4" key="1">
    <citation type="journal article" date="2019" name="Int. J. Syst. Evol. Microbiol.">
        <title>The Global Catalogue of Microorganisms (GCM) 10K type strain sequencing project: providing services to taxonomists for standard genome sequencing and annotation.</title>
        <authorList>
            <consortium name="The Broad Institute Genomics Platform"/>
            <consortium name="The Broad Institute Genome Sequencing Center for Infectious Disease"/>
            <person name="Wu L."/>
            <person name="Ma J."/>
        </authorList>
    </citation>
    <scope>NUCLEOTIDE SEQUENCE [LARGE SCALE GENOMIC DNA]</scope>
    <source>
        <strain evidence="4">CCUG 62114</strain>
    </source>
</reference>
<dbReference type="Gene3D" id="3.10.310.30">
    <property type="match status" value="1"/>
</dbReference>
<feature type="domain" description="DDH" evidence="1">
    <location>
        <begin position="25"/>
        <end position="176"/>
    </location>
</feature>
<proteinExistence type="predicted"/>
<dbReference type="PANTHER" id="PTHR47618:SF1">
    <property type="entry name" value="BIFUNCTIONAL OLIGORIBONUCLEASE AND PAP PHOSPHATASE NRNA"/>
    <property type="match status" value="1"/>
</dbReference>
<evidence type="ECO:0000313" key="4">
    <source>
        <dbReference type="Proteomes" id="UP001596997"/>
    </source>
</evidence>
<dbReference type="GO" id="GO:0008441">
    <property type="term" value="F:3'(2'),5'-bisphosphate nucleotidase activity"/>
    <property type="evidence" value="ECO:0007669"/>
    <property type="project" value="UniProtKB-EC"/>
</dbReference>
<name>A0ABW3I2A4_9FLAO</name>
<protein>
    <submittedName>
        <fullName evidence="3">Bifunctional oligoribonuclease/PAP phosphatase NrnA</fullName>
        <ecNumber evidence="3">3.1.3.7</ecNumber>
    </submittedName>
</protein>
<dbReference type="Pfam" id="PF02272">
    <property type="entry name" value="DHHA1"/>
    <property type="match status" value="1"/>
</dbReference>
<dbReference type="Pfam" id="PF01368">
    <property type="entry name" value="DHH"/>
    <property type="match status" value="1"/>
</dbReference>
<dbReference type="InterPro" id="IPR001667">
    <property type="entry name" value="DDH_dom"/>
</dbReference>
<gene>
    <name evidence="3" type="ORF">ACFQ1O_07960</name>
</gene>
<evidence type="ECO:0000313" key="3">
    <source>
        <dbReference type="EMBL" id="MFD0963933.1"/>
    </source>
</evidence>
<dbReference type="SUPFAM" id="SSF64182">
    <property type="entry name" value="DHH phosphoesterases"/>
    <property type="match status" value="1"/>
</dbReference>
<dbReference type="PANTHER" id="PTHR47618">
    <property type="entry name" value="BIFUNCTIONAL OLIGORIBONUCLEASE AND PAP PHOSPHATASE NRNA"/>
    <property type="match status" value="1"/>
</dbReference>
<feature type="domain" description="DHHA1" evidence="2">
    <location>
        <begin position="252"/>
        <end position="334"/>
    </location>
</feature>
<dbReference type="EC" id="3.1.3.7" evidence="3"/>
<organism evidence="3 4">
    <name type="scientific">Pseudofulvibacter geojedonensis</name>
    <dbReference type="NCBI Taxonomy" id="1123758"/>
    <lineage>
        <taxon>Bacteria</taxon>
        <taxon>Pseudomonadati</taxon>
        <taxon>Bacteroidota</taxon>
        <taxon>Flavobacteriia</taxon>
        <taxon>Flavobacteriales</taxon>
        <taxon>Flavobacteriaceae</taxon>
        <taxon>Pseudofulvibacter</taxon>
    </lineage>
</organism>
<dbReference type="RefSeq" id="WP_377715153.1">
    <property type="nucleotide sequence ID" value="NZ_JBHTJM010000008.1"/>
</dbReference>